<comment type="similarity">
    <text evidence="2">Belongs to the bacterial solute-binding protein 1 family.</text>
</comment>
<protein>
    <submittedName>
        <fullName evidence="4">ABC transporter substrate-binding protein</fullName>
    </submittedName>
</protein>
<dbReference type="InterPro" id="IPR006059">
    <property type="entry name" value="SBP"/>
</dbReference>
<keyword evidence="3" id="KW-0732">Signal</keyword>
<comment type="subcellular location">
    <subcellularLocation>
        <location evidence="1">Periplasm</location>
    </subcellularLocation>
</comment>
<evidence type="ECO:0000256" key="1">
    <source>
        <dbReference type="ARBA" id="ARBA00004418"/>
    </source>
</evidence>
<comment type="caution">
    <text evidence="4">The sequence shown here is derived from an EMBL/GenBank/DDBJ whole genome shotgun (WGS) entry which is preliminary data.</text>
</comment>
<dbReference type="PANTHER" id="PTHR43649:SF12">
    <property type="entry name" value="DIACETYLCHITOBIOSE BINDING PROTEIN DASA"/>
    <property type="match status" value="1"/>
</dbReference>
<dbReference type="PROSITE" id="PS51257">
    <property type="entry name" value="PROKAR_LIPOPROTEIN"/>
    <property type="match status" value="1"/>
</dbReference>
<feature type="chain" id="PRO_5047420025" evidence="3">
    <location>
        <begin position="27"/>
        <end position="443"/>
    </location>
</feature>
<sequence length="443" mass="49393">MRYPSMKYLTPLVLGSLLMLSGCSGGSEDQQTASDTGDKPSADSKTVISLWWDVAGGRDDPLYAGWYRLLDRYQQLHPEVSFDTQSLPYDQMRQKMTNAVMAGNPPDVVIGLDSWLPDLYRMNALPDLSSDIAQWPESKQIYDSVWSALTINQEIIAFPLYVGLRATLYHHDDLDRAGIEAPPETWQQLLTMAPQLKESGVKYPYGISTDAARGPQELAIYLWGNDLSIATRKGEGRYRNDWQDDPATLARASEVFGFYRDLLDSGAIGRVQANWSYQDLDQNLALGNVAITQDGSWISEYTQTNPDSMADLRVGGVPVYNRTPVTFLEVRPGITFRKSPHHEAAVEFLKWADSAEAQRLYAANRSPRRDVVVDDQWGKGFSALIQYGRSWPPVPLGAINKAMSEAIQRVLIGDSSPRDTAIWLSDQINQSLKDNGLFAESGS</sequence>
<dbReference type="InterPro" id="IPR050490">
    <property type="entry name" value="Bact_solute-bd_prot1"/>
</dbReference>
<evidence type="ECO:0000256" key="2">
    <source>
        <dbReference type="ARBA" id="ARBA00008520"/>
    </source>
</evidence>
<dbReference type="Proteomes" id="UP001589814">
    <property type="component" value="Unassembled WGS sequence"/>
</dbReference>
<dbReference type="Pfam" id="PF01547">
    <property type="entry name" value="SBP_bac_1"/>
    <property type="match status" value="1"/>
</dbReference>
<dbReference type="PANTHER" id="PTHR43649">
    <property type="entry name" value="ARABINOSE-BINDING PROTEIN-RELATED"/>
    <property type="match status" value="1"/>
</dbReference>
<reference evidence="4 5" key="1">
    <citation type="submission" date="2024-09" db="EMBL/GenBank/DDBJ databases">
        <authorList>
            <person name="Sun Q."/>
            <person name="Mori K."/>
        </authorList>
    </citation>
    <scope>NUCLEOTIDE SEQUENCE [LARGE SCALE GENOMIC DNA]</scope>
    <source>
        <strain evidence="4 5">CCM 7415</strain>
    </source>
</reference>
<evidence type="ECO:0000313" key="4">
    <source>
        <dbReference type="EMBL" id="MFC0266531.1"/>
    </source>
</evidence>
<evidence type="ECO:0000313" key="5">
    <source>
        <dbReference type="Proteomes" id="UP001589814"/>
    </source>
</evidence>
<keyword evidence="5" id="KW-1185">Reference proteome</keyword>
<dbReference type="RefSeq" id="WP_169433486.1">
    <property type="nucleotide sequence ID" value="NZ_JBHLVX010000002.1"/>
</dbReference>
<name>A0ABV6FYV2_9GAMM</name>
<organism evidence="4 5">
    <name type="scientific">Kushneria aurantia</name>
    <dbReference type="NCBI Taxonomy" id="504092"/>
    <lineage>
        <taxon>Bacteria</taxon>
        <taxon>Pseudomonadati</taxon>
        <taxon>Pseudomonadota</taxon>
        <taxon>Gammaproteobacteria</taxon>
        <taxon>Oceanospirillales</taxon>
        <taxon>Halomonadaceae</taxon>
        <taxon>Kushneria</taxon>
    </lineage>
</organism>
<gene>
    <name evidence="4" type="ORF">ACFFHW_00725</name>
</gene>
<feature type="signal peptide" evidence="3">
    <location>
        <begin position="1"/>
        <end position="26"/>
    </location>
</feature>
<dbReference type="EMBL" id="JBHLVX010000002">
    <property type="protein sequence ID" value="MFC0266531.1"/>
    <property type="molecule type" value="Genomic_DNA"/>
</dbReference>
<accession>A0ABV6FYV2</accession>
<dbReference type="Gene3D" id="3.40.190.10">
    <property type="entry name" value="Periplasmic binding protein-like II"/>
    <property type="match status" value="2"/>
</dbReference>
<evidence type="ECO:0000256" key="3">
    <source>
        <dbReference type="SAM" id="SignalP"/>
    </source>
</evidence>
<proteinExistence type="inferred from homology"/>
<dbReference type="SUPFAM" id="SSF53850">
    <property type="entry name" value="Periplasmic binding protein-like II"/>
    <property type="match status" value="1"/>
</dbReference>